<comment type="caution">
    <text evidence="1">The sequence shown here is derived from an EMBL/GenBank/DDBJ whole genome shotgun (WGS) entry which is preliminary data.</text>
</comment>
<name>A0A8H1LJB5_9ACTN</name>
<sequence length="54" mass="6304">MLGRPPGTLRSGVKTWPHRALFHVKHFTKVLRRRLRETPGNSFHPYQGRTSPLK</sequence>
<gene>
    <name evidence="1" type="ORF">D8771_11655</name>
</gene>
<dbReference type="AlphaFoldDB" id="A0A8H1LJB5"/>
<organism evidence="1 2">
    <name type="scientific">Streptomyces albus</name>
    <dbReference type="NCBI Taxonomy" id="1888"/>
    <lineage>
        <taxon>Bacteria</taxon>
        <taxon>Bacillati</taxon>
        <taxon>Actinomycetota</taxon>
        <taxon>Actinomycetes</taxon>
        <taxon>Kitasatosporales</taxon>
        <taxon>Streptomycetaceae</taxon>
        <taxon>Streptomyces</taxon>
    </lineage>
</organism>
<evidence type="ECO:0000313" key="1">
    <source>
        <dbReference type="EMBL" id="TGG84531.1"/>
    </source>
</evidence>
<proteinExistence type="predicted"/>
<dbReference type="EMBL" id="RCIY01000046">
    <property type="protein sequence ID" value="TGG84531.1"/>
    <property type="molecule type" value="Genomic_DNA"/>
</dbReference>
<accession>A0A8H1LJB5</accession>
<evidence type="ECO:0000313" key="2">
    <source>
        <dbReference type="Proteomes" id="UP000298111"/>
    </source>
</evidence>
<dbReference type="Proteomes" id="UP000298111">
    <property type="component" value="Unassembled WGS sequence"/>
</dbReference>
<reference evidence="1 2" key="1">
    <citation type="submission" date="2018-10" db="EMBL/GenBank/DDBJ databases">
        <title>Isolation of pseudouridimycin from Streptomyces albus DSM 40763.</title>
        <authorList>
            <person name="Rosenqvist P."/>
            <person name="Metsae-Ketelae M."/>
            <person name="Virta P."/>
        </authorList>
    </citation>
    <scope>NUCLEOTIDE SEQUENCE [LARGE SCALE GENOMIC DNA]</scope>
    <source>
        <strain evidence="1 2">DSM 40763</strain>
    </source>
</reference>
<protein>
    <submittedName>
        <fullName evidence="1">Uncharacterized protein</fullName>
    </submittedName>
</protein>